<gene>
    <name evidence="11" type="ORF">PIB30_025856</name>
</gene>
<dbReference type="InterPro" id="IPR056789">
    <property type="entry name" value="LRR_R13L1-DRL21"/>
</dbReference>
<dbReference type="InterPro" id="IPR044730">
    <property type="entry name" value="RNase_H-like_dom_plant"/>
</dbReference>
<reference evidence="11 12" key="1">
    <citation type="journal article" date="2023" name="Plants (Basel)">
        <title>Bridging the Gap: Combining Genomics and Transcriptomics Approaches to Understand Stylosanthes scabra, an Orphan Legume from the Brazilian Caatinga.</title>
        <authorList>
            <person name="Ferreira-Neto J.R.C."/>
            <person name="da Silva M.D."/>
            <person name="Binneck E."/>
            <person name="de Melo N.F."/>
            <person name="da Silva R.H."/>
            <person name="de Melo A.L.T.M."/>
            <person name="Pandolfi V."/>
            <person name="Bustamante F.O."/>
            <person name="Brasileiro-Vidal A.C."/>
            <person name="Benko-Iseppon A.M."/>
        </authorList>
    </citation>
    <scope>NUCLEOTIDE SEQUENCE [LARGE SCALE GENOMIC DNA]</scope>
    <source>
        <tissue evidence="11">Leaves</tissue>
    </source>
</reference>
<keyword evidence="3" id="KW-0547">Nucleotide-binding</keyword>
<sequence>MAENLYGGAYLSSFVEAILDNLSKILEDDSVLYGNHSAKKFLPRFEECLIEVAPVLDDAELKQFTDKKVKRWLVDLQDALYLADDYLDELSTKAAIDATQKAPGNSSFWSRPVDSILEDSGDLEYIVGRLESLVRRKTLLRLKETAKVDMSWRIPSTSLVVSSDIFGRDKDKEEIIKLLFDDTCDAESPLTVIPVWGMGGIGKTTLAQLVYSDAKVVEKFDTMAWVCVAENFDPVGLTRTILEKIASVSCDRDDFDSLQTRLKEMLRGKTFLVVLDDVWEDQKDMWEDLLKPFHYGNHGSKILLTTRSEKVASVVATAKLQYQLSLLSKEDCWSVFLKQAHLSADSINPTLEKVGKDIAKKCGGLPLAVQAMGGLLRGNSNVTDWNKILKSEIWEFPHDRIKVVPALTISYYYLPSCLKKCFVYCSLYPKDYVLSKSELILLWMAENFLQPVARKTLEEVGEEYFEELIARSLLQPHSTCENKFVMHDLMHDLAMIFAGEFYFRDEEPKNDVEFDIKTRHLSHIAHGNYPIKLLEKVCDRMKRTRTFLEINSGAHFPFNMGNLPCIWSQLKYLRSLSFRCFPLESLPDSIGELNHLRYLDLSKTNIVTLPESLGNLYNLQTLKLYYCRRLKMLPIGLQDLVNLRHLDIRLTDLHEMPKGMSKLQSLQFLSNYVVGKHEKNKINELGALANLHDAIEISHLDNVVNSSEASEARMSEKDGIDSLALDWSSDEDKNIVDSQIENDILDKLRPHSNLKELEIMGYRGTRFPEWLGNSSYHNITEVSLHDCRNCRTLPSLGQLPSLKHLTISDFKSVETVGVEFHRSDESCLETPFPMLDTLSFYSMPYWKEWRCSLEFNALPRLRVLTIRDCPMLRGDLPNQLPSLQSLDINNCEQLSCCCLPPSLRVLSIEGEHQVESMVEAIKHTELTCLTCLYITYCSSHLSLPVSAIPASLEKLNIWSCSKLEFQMDGQHHSLQKLSIINSCDSVTSISLDSFPKLVHVSIWRCEKMETVVVSRSLSCLRTLRIQDCGSLKSASTLWMLAPQLKDLILLRCPEIELSACGDPHSSLRSLEISCYKKLVSSAAFMNSQFHGLSHLAIHGDEIHQSECVKCLPKEGWLPASLEKLELKYIESVETLECKGLAHLTSLKELTIVRCPKLENIEGEKLPASLLLLTIYSSPLLGKQCKMKDPKDCYWHGKLDIKRIWKGLLLAWEAGYKEVYCETDCHEAYVLLKDFNIPSCSEESALVLKTQQILLRPWRVEVALIQRNANRVADAMAKHAIIHGVHYAEWLLPWEDLRCAINLDINLS</sequence>
<dbReference type="EMBL" id="JASCZI010181338">
    <property type="protein sequence ID" value="MED6182139.1"/>
    <property type="molecule type" value="Genomic_DNA"/>
</dbReference>
<dbReference type="InterPro" id="IPR042197">
    <property type="entry name" value="Apaf_helical"/>
</dbReference>
<dbReference type="SUPFAM" id="SSF52058">
    <property type="entry name" value="L domain-like"/>
    <property type="match status" value="2"/>
</dbReference>
<evidence type="ECO:0000313" key="11">
    <source>
        <dbReference type="EMBL" id="MED6182139.1"/>
    </source>
</evidence>
<feature type="domain" description="RNase H type-1" evidence="7">
    <location>
        <begin position="1203"/>
        <end position="1279"/>
    </location>
</feature>
<dbReference type="Pfam" id="PF13456">
    <property type="entry name" value="RVT_3"/>
    <property type="match status" value="1"/>
</dbReference>
<evidence type="ECO:0000313" key="12">
    <source>
        <dbReference type="Proteomes" id="UP001341840"/>
    </source>
</evidence>
<dbReference type="Gene3D" id="3.80.10.10">
    <property type="entry name" value="Ribonuclease Inhibitor"/>
    <property type="match status" value="5"/>
</dbReference>
<dbReference type="Pfam" id="PF25019">
    <property type="entry name" value="LRR_R13L1-DRL21"/>
    <property type="match status" value="1"/>
</dbReference>
<dbReference type="InterPro" id="IPR036388">
    <property type="entry name" value="WH-like_DNA-bd_sf"/>
</dbReference>
<evidence type="ECO:0000256" key="1">
    <source>
        <dbReference type="ARBA" id="ARBA00022614"/>
    </source>
</evidence>
<dbReference type="Pfam" id="PF00931">
    <property type="entry name" value="NB-ARC"/>
    <property type="match status" value="1"/>
</dbReference>
<dbReference type="InterPro" id="IPR002182">
    <property type="entry name" value="NB-ARC"/>
</dbReference>
<evidence type="ECO:0000256" key="3">
    <source>
        <dbReference type="ARBA" id="ARBA00022741"/>
    </source>
</evidence>
<dbReference type="PRINTS" id="PR00364">
    <property type="entry name" value="DISEASERSIST"/>
</dbReference>
<dbReference type="InterPro" id="IPR027417">
    <property type="entry name" value="P-loop_NTPase"/>
</dbReference>
<evidence type="ECO:0000259" key="10">
    <source>
        <dbReference type="Pfam" id="PF25019"/>
    </source>
</evidence>
<dbReference type="PANTHER" id="PTHR36766:SF40">
    <property type="entry name" value="DISEASE RESISTANCE PROTEIN RGA3"/>
    <property type="match status" value="1"/>
</dbReference>
<dbReference type="SUPFAM" id="SSF52540">
    <property type="entry name" value="P-loop containing nucleoside triphosphate hydrolases"/>
    <property type="match status" value="1"/>
</dbReference>
<keyword evidence="4" id="KW-0611">Plant defense</keyword>
<keyword evidence="12" id="KW-1185">Reference proteome</keyword>
<dbReference type="Gene3D" id="1.10.10.10">
    <property type="entry name" value="Winged helix-like DNA-binding domain superfamily/Winged helix DNA-binding domain"/>
    <property type="match status" value="1"/>
</dbReference>
<dbReference type="PANTHER" id="PTHR36766">
    <property type="entry name" value="PLANT BROAD-SPECTRUM MILDEW RESISTANCE PROTEIN RPW8"/>
    <property type="match status" value="1"/>
</dbReference>
<evidence type="ECO:0000259" key="9">
    <source>
        <dbReference type="Pfam" id="PF23559"/>
    </source>
</evidence>
<evidence type="ECO:0000256" key="2">
    <source>
        <dbReference type="ARBA" id="ARBA00022737"/>
    </source>
</evidence>
<evidence type="ECO:0000256" key="5">
    <source>
        <dbReference type="ARBA" id="ARBA00022840"/>
    </source>
</evidence>
<name>A0ABU6WA24_9FABA</name>
<dbReference type="CDD" id="cd06222">
    <property type="entry name" value="RNase_H_like"/>
    <property type="match status" value="1"/>
</dbReference>
<proteinExistence type="predicted"/>
<dbReference type="Pfam" id="PF18052">
    <property type="entry name" value="Rx_N"/>
    <property type="match status" value="1"/>
</dbReference>
<keyword evidence="5" id="KW-0067">ATP-binding</keyword>
<evidence type="ECO:0000259" key="7">
    <source>
        <dbReference type="Pfam" id="PF13456"/>
    </source>
</evidence>
<dbReference type="Pfam" id="PF23559">
    <property type="entry name" value="WHD_DRP"/>
    <property type="match status" value="1"/>
</dbReference>
<dbReference type="InterPro" id="IPR041118">
    <property type="entry name" value="Rx_N"/>
</dbReference>
<protein>
    <recommendedName>
        <fullName evidence="13">Disease resistance RPP13-like protein 1</fullName>
    </recommendedName>
</protein>
<dbReference type="InterPro" id="IPR058922">
    <property type="entry name" value="WHD_DRP"/>
</dbReference>
<feature type="domain" description="NB-ARC" evidence="6">
    <location>
        <begin position="169"/>
        <end position="340"/>
    </location>
</feature>
<accession>A0ABU6WA24</accession>
<feature type="domain" description="R13L1/DRL21-like LRR repeat region" evidence="10">
    <location>
        <begin position="682"/>
        <end position="809"/>
    </location>
</feature>
<evidence type="ECO:0000256" key="4">
    <source>
        <dbReference type="ARBA" id="ARBA00022821"/>
    </source>
</evidence>
<organism evidence="11 12">
    <name type="scientific">Stylosanthes scabra</name>
    <dbReference type="NCBI Taxonomy" id="79078"/>
    <lineage>
        <taxon>Eukaryota</taxon>
        <taxon>Viridiplantae</taxon>
        <taxon>Streptophyta</taxon>
        <taxon>Embryophyta</taxon>
        <taxon>Tracheophyta</taxon>
        <taxon>Spermatophyta</taxon>
        <taxon>Magnoliopsida</taxon>
        <taxon>eudicotyledons</taxon>
        <taxon>Gunneridae</taxon>
        <taxon>Pentapetalae</taxon>
        <taxon>rosids</taxon>
        <taxon>fabids</taxon>
        <taxon>Fabales</taxon>
        <taxon>Fabaceae</taxon>
        <taxon>Papilionoideae</taxon>
        <taxon>50 kb inversion clade</taxon>
        <taxon>dalbergioids sensu lato</taxon>
        <taxon>Dalbergieae</taxon>
        <taxon>Pterocarpus clade</taxon>
        <taxon>Stylosanthes</taxon>
    </lineage>
</organism>
<dbReference type="InterPro" id="IPR032675">
    <property type="entry name" value="LRR_dom_sf"/>
</dbReference>
<dbReference type="Gene3D" id="1.20.5.4130">
    <property type="match status" value="1"/>
</dbReference>
<dbReference type="Proteomes" id="UP001341840">
    <property type="component" value="Unassembled WGS sequence"/>
</dbReference>
<keyword evidence="2" id="KW-0677">Repeat</keyword>
<comment type="caution">
    <text evidence="11">The sequence shown here is derived from an EMBL/GenBank/DDBJ whole genome shotgun (WGS) entry which is preliminary data.</text>
</comment>
<dbReference type="Gene3D" id="1.10.8.430">
    <property type="entry name" value="Helical domain of apoptotic protease-activating factors"/>
    <property type="match status" value="1"/>
</dbReference>
<evidence type="ECO:0000259" key="8">
    <source>
        <dbReference type="Pfam" id="PF18052"/>
    </source>
</evidence>
<feature type="domain" description="Disease resistance protein winged helix" evidence="9">
    <location>
        <begin position="427"/>
        <end position="494"/>
    </location>
</feature>
<keyword evidence="1" id="KW-0433">Leucine-rich repeat</keyword>
<dbReference type="Gene3D" id="3.40.50.300">
    <property type="entry name" value="P-loop containing nucleotide triphosphate hydrolases"/>
    <property type="match status" value="1"/>
</dbReference>
<evidence type="ECO:0000259" key="6">
    <source>
        <dbReference type="Pfam" id="PF00931"/>
    </source>
</evidence>
<feature type="domain" description="Disease resistance N-terminal" evidence="8">
    <location>
        <begin position="14"/>
        <end position="98"/>
    </location>
</feature>
<evidence type="ECO:0008006" key="13">
    <source>
        <dbReference type="Google" id="ProtNLM"/>
    </source>
</evidence>
<dbReference type="InterPro" id="IPR002156">
    <property type="entry name" value="RNaseH_domain"/>
</dbReference>